<dbReference type="Pfam" id="PF00207">
    <property type="entry name" value="A2M"/>
    <property type="match status" value="1"/>
</dbReference>
<dbReference type="Pfam" id="PF01835">
    <property type="entry name" value="MG2"/>
    <property type="match status" value="1"/>
</dbReference>
<dbReference type="GO" id="GO:0004866">
    <property type="term" value="F:endopeptidase inhibitor activity"/>
    <property type="evidence" value="ECO:0007669"/>
    <property type="project" value="InterPro"/>
</dbReference>
<comment type="caution">
    <text evidence="3">The sequence shown here is derived from an EMBL/GenBank/DDBJ whole genome shotgun (WGS) entry which is preliminary data.</text>
</comment>
<keyword evidence="4" id="KW-1185">Reference proteome</keyword>
<dbReference type="InterPro" id="IPR051802">
    <property type="entry name" value="YfhM-like"/>
</dbReference>
<dbReference type="InterPro" id="IPR001599">
    <property type="entry name" value="Macroglobln_a2"/>
</dbReference>
<sequence length="2034" mass="228941">MNYPLTLTRYKYPDMAKYFNSKTLSLFTGMLLFCGVAFGQTYAGLGKKIDSLGKLNLPKSALVQVDKLEQLARKQNKPAQQVKAVIYRMQFQSAIEENTLVAIIGRLKQDIAKAKYPVKPVLQSLLGGIYWSYYHQNRWQFNQRTRVETTDDDFTKWDLQTINNQMAITFKQSLADYKQEQQTPITILDGVLTGDKANRYLRPTLYDLLVQRALDFFTEEEPALTRPKLPFTLTDARLFGDSRTFATLNIITIDTTSTFYQATQYLKQATLFHLDRHDEEALADLDLQRLDFMYRASPMPGKDKLYLDALTQIANTTTFKAISADALVLSGKYYYDKDSLKLAYTYFDKVMANYPQSFGAVNAKGYLKDIEQQQLSAQVEDVNVPNKPLLGLLNYRNIKAARLIIYKVSTRQFNQLAAIPSDINRYNNGVNIYPSDSVFRYLKKLQPVQNITIPITGEQDFRAHSAEFKINALPSGHYIIISRNDAGTDASQVGLTTFKICNLAYATRRNADGQVELRVLNRETGVPVAGVQVTISEALPKTTDANGVCLFYATENFSVKLTKGADTLYTPGRYVYNVLTSEPSQYNTVLFTDRQIYRPGQTVYYKGLQLSIQNGKSSIQAKTTVSIAIIDNNGKNVTTLQHTTNSYGTFAGSFTIPQNILNGYVRMVAADGSKYIRVEDYKRPSFQVEFSPVKGSYKPNDMVTVSGQVKAYSGYGLSQARVVYHITRSAEQRQYMYYRSFYFGELPPENEIVVDTLKTDDNGKFNIKFKAIPAEGISLEGINYLYAISADVTDGSGETRSANTSVKVGVNNLDIDASIPGELRATDSITAKITNLNGVTQGGTLKLKIYALTEPDGLPKERLWGWQKADTWLMSKAEYKKEFPEYGYENEWNEMLYPTKAQVADVSLTTTDTTAGVFKLNMLANQPTGTYRVIIHAQNKVGDTTTSVRYLYLMNQSSKPHTMDDWVTQVNTSVKPGTQAVFLVGTGKANTVLMEKYSGKQILSAQWLNIPEGKQQQVSVPIGTDEQNVTVQFLMAYQNRLYSSYKKINIQVPDEHLDMKFLTFRDKLQPGDKEQWKIQITAKDKAAEAEMLANLYDASLDDIATADMWSIHLNRFNNYAPHYFNWDGTAIANQAETTPLKNPVYYNFSLNYRQYEMLNMLGFVNNGVYKALRGRAFGVSSGYLAEASISAPNQLPLNGKASFATDTSTFVRKSEGGAVKKLLGDIVPGMQVTDDYGDQANLTGIKDGSAQQVLKPIALRTNFNETAFFYPQLLTNAKGEVLIEFTIPQSLTKWKFRAFAHTQQFNTGYIEREVVTQKQLSITANMPRFLREGDTITVSARLANLTPTALTGKVNLTLLNAITMQPVNILLNPANAQQSFNIGASSTKAVSFKMVIPFGVDALTYRLTADAGTFTDGEENTLPVIPNRMLVTESMPMMVLGGQTKAFTFDKLINQSSTTLKNKNLTLEYTQNPAWYAVQALPYMMEFPYECSEQIFSRYYANSLGTNLVNKMPVIKQVFDQWKATNSNELLSNLEKNQELKATLIEETPWLRDAVNESEQKKRVALLFDMNKMSYELQTNLQKLADRQLADGGFPWFGGNSTDAYITRHILAGVGQLYKLGIADANNQTLKAIADKAIDYVENRLMSDAAWQKKQKTYDTRLIGQDEIHAYYAISYFDKANLSDLMKQLLANYLSHAEKEWTSHSVYDQGLIALTMLRNNRPQSAKPIIASLIENAQQTDDMGMYWAKNQRGYFWYQAPVETQCLMVELFTEAGNHDKEVEEMKIWLLRNKQTNNWQTTKATAAACYALLLKGNNWLADNGTSVIKLGNKNLTELKPDVKPDAGTGYIKTAWTDEQIKPNLGKVSITNNGQTVSWGALHWQYLENLDKITSSATDIHLERKYFIQKTSDTGPVLVAVDAAHQPKVGDLLKVVVYLKAGRDFEYVQLKDMRPAGTEPVDALSNYKYQDGLYYYQVTKDVATNFFISYLNKGNYVFEYRLRVAQPGNFSTGISTLQCMYAPEFNAHSQGSRMSIGQ</sequence>
<dbReference type="PANTHER" id="PTHR40094:SF1">
    <property type="entry name" value="UBIQUITIN DOMAIN-CONTAINING PROTEIN"/>
    <property type="match status" value="1"/>
</dbReference>
<dbReference type="OrthoDB" id="9767116at2"/>
<evidence type="ECO:0000256" key="1">
    <source>
        <dbReference type="ARBA" id="ARBA00010556"/>
    </source>
</evidence>
<dbReference type="SUPFAM" id="SSF48239">
    <property type="entry name" value="Terpenoid cyclases/Protein prenyltransferases"/>
    <property type="match status" value="1"/>
</dbReference>
<name>A0A495J3A0_9SPHI</name>
<protein>
    <submittedName>
        <fullName evidence="3">MG2 domain-containing protein</fullName>
    </submittedName>
</protein>
<feature type="domain" description="Alpha-2-macroglobulin" evidence="2">
    <location>
        <begin position="1266"/>
        <end position="1356"/>
    </location>
</feature>
<dbReference type="Gene3D" id="2.60.40.1930">
    <property type="match status" value="1"/>
</dbReference>
<dbReference type="Gene3D" id="2.20.130.20">
    <property type="match status" value="1"/>
</dbReference>
<proteinExistence type="inferred from homology"/>
<evidence type="ECO:0000313" key="3">
    <source>
        <dbReference type="EMBL" id="RKR82489.1"/>
    </source>
</evidence>
<evidence type="ECO:0000259" key="2">
    <source>
        <dbReference type="SMART" id="SM01360"/>
    </source>
</evidence>
<dbReference type="InterPro" id="IPR002890">
    <property type="entry name" value="MG2"/>
</dbReference>
<dbReference type="Pfam" id="PF17973">
    <property type="entry name" value="bMG10"/>
    <property type="match status" value="1"/>
</dbReference>
<reference evidence="3 4" key="1">
    <citation type="submission" date="2018-10" db="EMBL/GenBank/DDBJ databases">
        <title>Genomic Encyclopedia of Archaeal and Bacterial Type Strains, Phase II (KMG-II): from individual species to whole genera.</title>
        <authorList>
            <person name="Goeker M."/>
        </authorList>
    </citation>
    <scope>NUCLEOTIDE SEQUENCE [LARGE SCALE GENOMIC DNA]</scope>
    <source>
        <strain evidence="3 4">DSM 18602</strain>
    </source>
</reference>
<dbReference type="PANTHER" id="PTHR40094">
    <property type="entry name" value="ALPHA-2-MACROGLOBULIN HOMOLOG"/>
    <property type="match status" value="1"/>
</dbReference>
<evidence type="ECO:0000313" key="4">
    <source>
        <dbReference type="Proteomes" id="UP000268007"/>
    </source>
</evidence>
<gene>
    <name evidence="3" type="ORF">BDD43_2672</name>
</gene>
<dbReference type="EMBL" id="RBKU01000001">
    <property type="protein sequence ID" value="RKR82489.1"/>
    <property type="molecule type" value="Genomic_DNA"/>
</dbReference>
<dbReference type="RefSeq" id="WP_147425631.1">
    <property type="nucleotide sequence ID" value="NZ_RBKU01000001.1"/>
</dbReference>
<dbReference type="InterPro" id="IPR008930">
    <property type="entry name" value="Terpenoid_cyclase/PrenylTrfase"/>
</dbReference>
<comment type="similarity">
    <text evidence="1">Belongs to the protease inhibitor I39 (alpha-2-macroglobulin) family. Bacterial alpha-2-macroglobulin subfamily.</text>
</comment>
<dbReference type="Gene3D" id="1.50.10.20">
    <property type="match status" value="1"/>
</dbReference>
<dbReference type="SMART" id="SM01360">
    <property type="entry name" value="A2M"/>
    <property type="match status" value="1"/>
</dbReference>
<dbReference type="InterPro" id="IPR041246">
    <property type="entry name" value="Bact_MG10"/>
</dbReference>
<accession>A0A495J3A0</accession>
<organism evidence="3 4">
    <name type="scientific">Mucilaginibacter gracilis</name>
    <dbReference type="NCBI Taxonomy" id="423350"/>
    <lineage>
        <taxon>Bacteria</taxon>
        <taxon>Pseudomonadati</taxon>
        <taxon>Bacteroidota</taxon>
        <taxon>Sphingobacteriia</taxon>
        <taxon>Sphingobacteriales</taxon>
        <taxon>Sphingobacteriaceae</taxon>
        <taxon>Mucilaginibacter</taxon>
    </lineage>
</organism>
<dbReference type="Proteomes" id="UP000268007">
    <property type="component" value="Unassembled WGS sequence"/>
</dbReference>